<dbReference type="OrthoDB" id="2530516at2759"/>
<sequence>MLEGRTVTQDAGERIQDWVASRSPDSVFAITVTSCFVAFLVVASAVSSTVLRCRSSLVPHDRWHRLPDGSTYRERDDAYTGPVGTLDAHAMSGRYGAYDPPMASQMGFPGPLAQVEMFPPAQASVRPQSVGTVESRWSDLTKVGDEQLKPQDKPTSLFLPSQPPPPAPVSPQPSAASIPVPFAAPTSVPIKHLSAPSISNSLATAVDLPLPGSPRTSPAPPTSGESAFSTPKAAATPPASSPRAPVVAGRPTHTRGASSGGFKPLALSSSARSLSSSSVLSGPEPPKVELKRTWSFGTWIPQLKEGSAGTRKEDGGDEEERAGLVGRS</sequence>
<dbReference type="RefSeq" id="XP_018272801.1">
    <property type="nucleotide sequence ID" value="XM_018413985.1"/>
</dbReference>
<reference evidence="3 4" key="1">
    <citation type="journal article" date="2015" name="Front. Microbiol.">
        <title>Genome sequence of the plant growth promoting endophytic yeast Rhodotorula graminis WP1.</title>
        <authorList>
            <person name="Firrincieli A."/>
            <person name="Otillar R."/>
            <person name="Salamov A."/>
            <person name="Schmutz J."/>
            <person name="Khan Z."/>
            <person name="Redman R.S."/>
            <person name="Fleck N.D."/>
            <person name="Lindquist E."/>
            <person name="Grigoriev I.V."/>
            <person name="Doty S.L."/>
        </authorList>
    </citation>
    <scope>NUCLEOTIDE SEQUENCE [LARGE SCALE GENOMIC DNA]</scope>
    <source>
        <strain evidence="3 4">WP1</strain>
    </source>
</reference>
<gene>
    <name evidence="3" type="ORF">RHOBADRAFT_41960</name>
</gene>
<organism evidence="3 4">
    <name type="scientific">Rhodotorula graminis (strain WP1)</name>
    <dbReference type="NCBI Taxonomy" id="578459"/>
    <lineage>
        <taxon>Eukaryota</taxon>
        <taxon>Fungi</taxon>
        <taxon>Dikarya</taxon>
        <taxon>Basidiomycota</taxon>
        <taxon>Pucciniomycotina</taxon>
        <taxon>Microbotryomycetes</taxon>
        <taxon>Sporidiobolales</taxon>
        <taxon>Sporidiobolaceae</taxon>
        <taxon>Rhodotorula</taxon>
    </lineage>
</organism>
<feature type="transmembrane region" description="Helical" evidence="2">
    <location>
        <begin position="27"/>
        <end position="46"/>
    </location>
</feature>
<feature type="compositionally biased region" description="Low complexity" evidence="1">
    <location>
        <begin position="265"/>
        <end position="281"/>
    </location>
</feature>
<dbReference type="AlphaFoldDB" id="A0A194S833"/>
<dbReference type="Proteomes" id="UP000053890">
    <property type="component" value="Unassembled WGS sequence"/>
</dbReference>
<evidence type="ECO:0000313" key="4">
    <source>
        <dbReference type="Proteomes" id="UP000053890"/>
    </source>
</evidence>
<keyword evidence="2" id="KW-0812">Transmembrane</keyword>
<dbReference type="EMBL" id="KQ474075">
    <property type="protein sequence ID" value="KPV76752.1"/>
    <property type="molecule type" value="Genomic_DNA"/>
</dbReference>
<accession>A0A194S833</accession>
<keyword evidence="4" id="KW-1185">Reference proteome</keyword>
<protein>
    <submittedName>
        <fullName evidence="3">Uncharacterized protein</fullName>
    </submittedName>
</protein>
<keyword evidence="2" id="KW-1133">Transmembrane helix</keyword>
<keyword evidence="2" id="KW-0472">Membrane</keyword>
<proteinExistence type="predicted"/>
<dbReference type="GeneID" id="28974433"/>
<feature type="compositionally biased region" description="Pro residues" evidence="1">
    <location>
        <begin position="161"/>
        <end position="171"/>
    </location>
</feature>
<feature type="region of interest" description="Disordered" evidence="1">
    <location>
        <begin position="145"/>
        <end position="174"/>
    </location>
</feature>
<name>A0A194S833_RHOGW</name>
<evidence type="ECO:0000256" key="2">
    <source>
        <dbReference type="SAM" id="Phobius"/>
    </source>
</evidence>
<evidence type="ECO:0000256" key="1">
    <source>
        <dbReference type="SAM" id="MobiDB-lite"/>
    </source>
</evidence>
<feature type="region of interest" description="Disordered" evidence="1">
    <location>
        <begin position="209"/>
        <end position="328"/>
    </location>
</feature>
<feature type="compositionally biased region" description="Low complexity" evidence="1">
    <location>
        <begin position="226"/>
        <end position="248"/>
    </location>
</feature>
<dbReference type="OMA" id="STIWRCI"/>
<evidence type="ECO:0000313" key="3">
    <source>
        <dbReference type="EMBL" id="KPV76752.1"/>
    </source>
</evidence>
<dbReference type="STRING" id="578459.A0A194S833"/>